<evidence type="ECO:0000256" key="3">
    <source>
        <dbReference type="ARBA" id="ARBA00005684"/>
    </source>
</evidence>
<dbReference type="PANTHER" id="PTHR32518:SF3">
    <property type="entry name" value="4-ALPHA-GLUCANOTRANSFERASE"/>
    <property type="match status" value="1"/>
</dbReference>
<keyword evidence="8 12" id="KW-0808">Transferase</keyword>
<proteinExistence type="inferred from homology"/>
<evidence type="ECO:0000256" key="2">
    <source>
        <dbReference type="ARBA" id="ARBA00004496"/>
    </source>
</evidence>
<keyword evidence="6" id="KW-0963">Cytoplasm</keyword>
<dbReference type="Proteomes" id="UP000019131">
    <property type="component" value="Unassembled WGS sequence"/>
</dbReference>
<dbReference type="InterPro" id="IPR003385">
    <property type="entry name" value="Glyco_hydro_77"/>
</dbReference>
<sequence>MEKDGYRWWMKRFQKMAEYFDAYRIDHLLGFFRIWEIPMHAVHGLLGQFVPSLPMSKEEIESFGLTFREEYLRPYIHNYFLEQVFGPHTDFVKQTFIEPTDTEGIYRLKPEFDTQRKVEAYFAEKEDADSKWVRDGLYALISNVLFIPDNKESGKYHPRISVQHDYIYRSLNEQEKDNFNKLYDHYYYQRHNDFWYHQAMKKLPQLTQSTRMLVCGEDLGMIPDCVAWVMNELRILSLEIQRMPKDPSNEFGIPSEYPYRSVCTISTHDMSTLRGWWEEDYQQTQRFYNSMLRHYGTAPTVATPELCEEVVRNHLNSNSMLCILALQDWLSIDAKWRNPDVKEERINVPSNPRNYWRYRMHLTLEQLLKADNLNVKIRKLVTEAGRNTDK</sequence>
<protein>
    <recommendedName>
        <fullName evidence="5">4-alpha-glucanotransferase</fullName>
        <ecNumber evidence="4">2.4.1.25</ecNumber>
    </recommendedName>
    <alternativeName>
        <fullName evidence="10">Amylomaltase</fullName>
    </alternativeName>
    <alternativeName>
        <fullName evidence="11">Disproportionating enzyme</fullName>
    </alternativeName>
</protein>
<name>W4UYN9_9BACE</name>
<dbReference type="Pfam" id="PF02446">
    <property type="entry name" value="Glyco_hydro_77"/>
    <property type="match status" value="1"/>
</dbReference>
<keyword evidence="7" id="KW-0328">Glycosyltransferase</keyword>
<comment type="similarity">
    <text evidence="3">Belongs to the disproportionating enzyme family.</text>
</comment>
<evidence type="ECO:0000256" key="1">
    <source>
        <dbReference type="ARBA" id="ARBA00000439"/>
    </source>
</evidence>
<evidence type="ECO:0000256" key="9">
    <source>
        <dbReference type="ARBA" id="ARBA00023277"/>
    </source>
</evidence>
<dbReference type="Gene3D" id="3.20.20.80">
    <property type="entry name" value="Glycosidases"/>
    <property type="match status" value="2"/>
</dbReference>
<dbReference type="GO" id="GO:0005975">
    <property type="term" value="P:carbohydrate metabolic process"/>
    <property type="evidence" value="ECO:0007669"/>
    <property type="project" value="InterPro"/>
</dbReference>
<comment type="subcellular location">
    <subcellularLocation>
        <location evidence="2">Cytoplasm</location>
    </subcellularLocation>
</comment>
<dbReference type="STRING" id="1445607.JCM10512_4048"/>
<evidence type="ECO:0000313" key="13">
    <source>
        <dbReference type="Proteomes" id="UP000019131"/>
    </source>
</evidence>
<keyword evidence="13" id="KW-1185">Reference proteome</keyword>
<reference evidence="12 13" key="1">
    <citation type="journal article" date="2014" name="Genome Announc.">
        <title>Draft Genome Sequence of Bacteroides reticulotermitis Strain JCM 10512T, Isolated from the Gut of a Termite.</title>
        <authorList>
            <person name="Yuki M."/>
            <person name="Oshima K."/>
            <person name="Suda W."/>
            <person name="Sakamoto M."/>
            <person name="Iida T."/>
            <person name="Hattori M."/>
            <person name="Ohkuma M."/>
        </authorList>
    </citation>
    <scope>NUCLEOTIDE SEQUENCE [LARGE SCALE GENOMIC DNA]</scope>
    <source>
        <strain evidence="12 13">JCM 10512</strain>
    </source>
</reference>
<dbReference type="EC" id="2.4.1.25" evidence="4"/>
<keyword evidence="9" id="KW-0119">Carbohydrate metabolism</keyword>
<comment type="caution">
    <text evidence="12">The sequence shown here is derived from an EMBL/GenBank/DDBJ whole genome shotgun (WGS) entry which is preliminary data.</text>
</comment>
<dbReference type="GO" id="GO:0004134">
    <property type="term" value="F:4-alpha-glucanotransferase activity"/>
    <property type="evidence" value="ECO:0007669"/>
    <property type="project" value="UniProtKB-EC"/>
</dbReference>
<evidence type="ECO:0000313" key="12">
    <source>
        <dbReference type="EMBL" id="GAE85599.1"/>
    </source>
</evidence>
<dbReference type="AlphaFoldDB" id="W4UYN9"/>
<evidence type="ECO:0000256" key="11">
    <source>
        <dbReference type="ARBA" id="ARBA00031501"/>
    </source>
</evidence>
<organism evidence="12 13">
    <name type="scientific">Bacteroides reticulotermitis JCM 10512</name>
    <dbReference type="NCBI Taxonomy" id="1445607"/>
    <lineage>
        <taxon>Bacteria</taxon>
        <taxon>Pseudomonadati</taxon>
        <taxon>Bacteroidota</taxon>
        <taxon>Bacteroidia</taxon>
        <taxon>Bacteroidales</taxon>
        <taxon>Bacteroidaceae</taxon>
        <taxon>Bacteroides</taxon>
    </lineage>
</organism>
<evidence type="ECO:0000256" key="10">
    <source>
        <dbReference type="ARBA" id="ARBA00031423"/>
    </source>
</evidence>
<dbReference type="GO" id="GO:0005737">
    <property type="term" value="C:cytoplasm"/>
    <property type="evidence" value="ECO:0007669"/>
    <property type="project" value="UniProtKB-SubCell"/>
</dbReference>
<gene>
    <name evidence="12" type="ORF">JCM10512_4048</name>
</gene>
<evidence type="ECO:0000256" key="5">
    <source>
        <dbReference type="ARBA" id="ARBA00020295"/>
    </source>
</evidence>
<dbReference type="InterPro" id="IPR017853">
    <property type="entry name" value="GH"/>
</dbReference>
<accession>W4UYN9</accession>
<dbReference type="PANTHER" id="PTHR32518">
    <property type="match status" value="1"/>
</dbReference>
<evidence type="ECO:0000256" key="7">
    <source>
        <dbReference type="ARBA" id="ARBA00022676"/>
    </source>
</evidence>
<evidence type="ECO:0000256" key="6">
    <source>
        <dbReference type="ARBA" id="ARBA00022490"/>
    </source>
</evidence>
<evidence type="ECO:0000256" key="4">
    <source>
        <dbReference type="ARBA" id="ARBA00012560"/>
    </source>
</evidence>
<evidence type="ECO:0000256" key="8">
    <source>
        <dbReference type="ARBA" id="ARBA00022679"/>
    </source>
</evidence>
<dbReference type="SUPFAM" id="SSF51445">
    <property type="entry name" value="(Trans)glycosidases"/>
    <property type="match status" value="1"/>
</dbReference>
<comment type="catalytic activity">
    <reaction evidence="1">
        <text>Transfers a segment of a (1-&gt;4)-alpha-D-glucan to a new position in an acceptor, which may be glucose or a (1-&gt;4)-alpha-D-glucan.</text>
        <dbReference type="EC" id="2.4.1.25"/>
    </reaction>
</comment>
<dbReference type="EMBL" id="BAIV01000029">
    <property type="protein sequence ID" value="GAE85599.1"/>
    <property type="molecule type" value="Genomic_DNA"/>
</dbReference>